<dbReference type="Proteomes" id="UP000199079">
    <property type="component" value="Unassembled WGS sequence"/>
</dbReference>
<evidence type="ECO:0000313" key="7">
    <source>
        <dbReference type="EMBL" id="SDX79503.1"/>
    </source>
</evidence>
<evidence type="ECO:0000259" key="6">
    <source>
        <dbReference type="Pfam" id="PF02885"/>
    </source>
</evidence>
<evidence type="ECO:0000259" key="5">
    <source>
        <dbReference type="Pfam" id="PF00591"/>
    </source>
</evidence>
<keyword evidence="8" id="KW-1185">Reference proteome</keyword>
<evidence type="ECO:0000256" key="3">
    <source>
        <dbReference type="ARBA" id="ARBA00022679"/>
    </source>
</evidence>
<dbReference type="EMBL" id="FNPC01000001">
    <property type="protein sequence ID" value="SDX79503.1"/>
    <property type="molecule type" value="Genomic_DNA"/>
</dbReference>
<dbReference type="SUPFAM" id="SSF47648">
    <property type="entry name" value="Nucleoside phosphorylase/phosphoribosyltransferase N-terminal domain"/>
    <property type="match status" value="1"/>
</dbReference>
<feature type="domain" description="Glycosyl transferase family 3" evidence="5">
    <location>
        <begin position="106"/>
        <end position="249"/>
    </location>
</feature>
<organism evidence="7 8">
    <name type="scientific">Halopenitus persicus</name>
    <dbReference type="NCBI Taxonomy" id="1048396"/>
    <lineage>
        <taxon>Archaea</taxon>
        <taxon>Methanobacteriati</taxon>
        <taxon>Methanobacteriota</taxon>
        <taxon>Stenosarchaea group</taxon>
        <taxon>Halobacteria</taxon>
        <taxon>Halobacteriales</taxon>
        <taxon>Haloferacaceae</taxon>
        <taxon>Halopenitus</taxon>
    </lineage>
</organism>
<name>A0A1H3EL33_9EURY</name>
<dbReference type="InterPro" id="IPR036320">
    <property type="entry name" value="Glycosyl_Trfase_fam3_N_dom_sf"/>
</dbReference>
<dbReference type="OrthoDB" id="233227at2157"/>
<dbReference type="InterPro" id="IPR035902">
    <property type="entry name" value="Nuc_phospho_transferase"/>
</dbReference>
<dbReference type="InterPro" id="IPR017459">
    <property type="entry name" value="Glycosyl_Trfase_fam3_N_dom"/>
</dbReference>
<dbReference type="InterPro" id="IPR000312">
    <property type="entry name" value="Glycosyl_Trfase_fam3"/>
</dbReference>
<sequence length="389" mass="41463">MANATLEFGEWPLERLMTEVCGSGPKSAADLTREQATEAFERILADEPDPTTLGAFWLANRWKKNVPEELAAFTDVMCERVDYAEPDADPVDCGANYDGKGDTAILGAAAGIVAAAAGTPVVAHSGDRVPTQKQDAYKHVLDELGVATELTPRDSAAMVDETGFGFYYQPAFNPAIDALHDRRDRMGVRTFVNTIETLANPAGADVHLGSFYHLAFAKKICDTFAASRFHDLDRVIMFQGMEGYDDIRPGYTKVADWRAAGASDGAGDADAAGDTDAVDEDADAAGDAADDGDDVTTFTDYEIETAEYGMDFETDDLAVDDVAADSAAITEAVLAGDRTDRFADAIALNAAFRIYARDDVDTLADGLTAAREAIDDGSAAAVLEELQAF</sequence>
<evidence type="ECO:0000256" key="1">
    <source>
        <dbReference type="ARBA" id="ARBA00022605"/>
    </source>
</evidence>
<keyword evidence="1" id="KW-0028">Amino-acid biosynthesis</keyword>
<gene>
    <name evidence="7" type="ORF">SAMN05216564_101493</name>
</gene>
<feature type="domain" description="Glycosyl transferase family 3" evidence="5">
    <location>
        <begin position="296"/>
        <end position="379"/>
    </location>
</feature>
<dbReference type="Pfam" id="PF02885">
    <property type="entry name" value="Glycos_trans_3N"/>
    <property type="match status" value="1"/>
</dbReference>
<dbReference type="Gene3D" id="1.20.970.10">
    <property type="entry name" value="Transferase, Pyrimidine Nucleoside Phosphorylase, Chain C"/>
    <property type="match status" value="1"/>
</dbReference>
<evidence type="ECO:0000256" key="2">
    <source>
        <dbReference type="ARBA" id="ARBA00022676"/>
    </source>
</evidence>
<dbReference type="AlphaFoldDB" id="A0A1H3EL33"/>
<dbReference type="PANTHER" id="PTHR43285:SF2">
    <property type="entry name" value="ANTHRANILATE PHOSPHORIBOSYLTRANSFERASE"/>
    <property type="match status" value="1"/>
</dbReference>
<keyword evidence="3 7" id="KW-0808">Transferase</keyword>
<dbReference type="GO" id="GO:0005829">
    <property type="term" value="C:cytosol"/>
    <property type="evidence" value="ECO:0007669"/>
    <property type="project" value="TreeGrafter"/>
</dbReference>
<dbReference type="PANTHER" id="PTHR43285">
    <property type="entry name" value="ANTHRANILATE PHOSPHORIBOSYLTRANSFERASE"/>
    <property type="match status" value="1"/>
</dbReference>
<reference evidence="8" key="1">
    <citation type="submission" date="2016-10" db="EMBL/GenBank/DDBJ databases">
        <authorList>
            <person name="Varghese N."/>
            <person name="Submissions S."/>
        </authorList>
    </citation>
    <scope>NUCLEOTIDE SEQUENCE [LARGE SCALE GENOMIC DNA]</scope>
    <source>
        <strain evidence="8">DC30,IBRC 10041,KCTC 4046</strain>
    </source>
</reference>
<protein>
    <submittedName>
        <fullName evidence="7">Anthranilate phosphoribosyltransferase</fullName>
    </submittedName>
</protein>
<dbReference type="Gene3D" id="3.40.1030.10">
    <property type="entry name" value="Nucleoside phosphorylase/phosphoribosyltransferase catalytic domain"/>
    <property type="match status" value="1"/>
</dbReference>
<dbReference type="SUPFAM" id="SSF52418">
    <property type="entry name" value="Nucleoside phosphorylase/phosphoribosyltransferase catalytic domain"/>
    <property type="match status" value="1"/>
</dbReference>
<feature type="compositionally biased region" description="Acidic residues" evidence="4">
    <location>
        <begin position="271"/>
        <end position="289"/>
    </location>
</feature>
<dbReference type="InterPro" id="IPR005940">
    <property type="entry name" value="Anthranilate_Pribosyl_Tfrase"/>
</dbReference>
<evidence type="ECO:0000256" key="4">
    <source>
        <dbReference type="SAM" id="MobiDB-lite"/>
    </source>
</evidence>
<accession>A0A1H3EL33</accession>
<proteinExistence type="predicted"/>
<feature type="region of interest" description="Disordered" evidence="4">
    <location>
        <begin position="265"/>
        <end position="289"/>
    </location>
</feature>
<dbReference type="GO" id="GO:0004048">
    <property type="term" value="F:anthranilate phosphoribosyltransferase activity"/>
    <property type="evidence" value="ECO:0007669"/>
    <property type="project" value="InterPro"/>
</dbReference>
<evidence type="ECO:0000313" key="8">
    <source>
        <dbReference type="Proteomes" id="UP000199079"/>
    </source>
</evidence>
<dbReference type="GO" id="GO:0000162">
    <property type="term" value="P:L-tryptophan biosynthetic process"/>
    <property type="evidence" value="ECO:0007669"/>
    <property type="project" value="InterPro"/>
</dbReference>
<dbReference type="Pfam" id="PF00591">
    <property type="entry name" value="Glycos_transf_3"/>
    <property type="match status" value="2"/>
</dbReference>
<keyword evidence="2 7" id="KW-0328">Glycosyltransferase</keyword>
<feature type="domain" description="Glycosyl transferase family 3 N-terminal" evidence="6">
    <location>
        <begin position="29"/>
        <end position="79"/>
    </location>
</feature>
<dbReference type="RefSeq" id="WP_092730585.1">
    <property type="nucleotide sequence ID" value="NZ_FNPC01000001.1"/>
</dbReference>